<keyword evidence="1" id="KW-0812">Transmembrane</keyword>
<dbReference type="Proteomes" id="UP000053593">
    <property type="component" value="Unassembled WGS sequence"/>
</dbReference>
<keyword evidence="1" id="KW-1133">Transmembrane helix</keyword>
<accession>A0A0D0B5Z2</accession>
<keyword evidence="3" id="KW-1185">Reference proteome</keyword>
<dbReference type="HOGENOM" id="CLU_1165944_0_0_1"/>
<reference evidence="2 3" key="1">
    <citation type="submission" date="2014-04" db="EMBL/GenBank/DDBJ databases">
        <title>Evolutionary Origins and Diversification of the Mycorrhizal Mutualists.</title>
        <authorList>
            <consortium name="DOE Joint Genome Institute"/>
            <consortium name="Mycorrhizal Genomics Consortium"/>
            <person name="Kohler A."/>
            <person name="Kuo A."/>
            <person name="Nagy L.G."/>
            <person name="Floudas D."/>
            <person name="Copeland A."/>
            <person name="Barry K.W."/>
            <person name="Cichocki N."/>
            <person name="Veneault-Fourrey C."/>
            <person name="LaButti K."/>
            <person name="Lindquist E.A."/>
            <person name="Lipzen A."/>
            <person name="Lundell T."/>
            <person name="Morin E."/>
            <person name="Murat C."/>
            <person name="Riley R."/>
            <person name="Ohm R."/>
            <person name="Sun H."/>
            <person name="Tunlid A."/>
            <person name="Henrissat B."/>
            <person name="Grigoriev I.V."/>
            <person name="Hibbett D.S."/>
            <person name="Martin F."/>
        </authorList>
    </citation>
    <scope>NUCLEOTIDE SEQUENCE [LARGE SCALE GENOMIC DNA]</scope>
    <source>
        <strain evidence="2 3">FD-317 M1</strain>
    </source>
</reference>
<evidence type="ECO:0000256" key="1">
    <source>
        <dbReference type="SAM" id="Phobius"/>
    </source>
</evidence>
<dbReference type="EMBL" id="KN834783">
    <property type="protein sequence ID" value="KIK58800.1"/>
    <property type="molecule type" value="Genomic_DNA"/>
</dbReference>
<organism evidence="2 3">
    <name type="scientific">Collybiopsis luxurians FD-317 M1</name>
    <dbReference type="NCBI Taxonomy" id="944289"/>
    <lineage>
        <taxon>Eukaryota</taxon>
        <taxon>Fungi</taxon>
        <taxon>Dikarya</taxon>
        <taxon>Basidiomycota</taxon>
        <taxon>Agaricomycotina</taxon>
        <taxon>Agaricomycetes</taxon>
        <taxon>Agaricomycetidae</taxon>
        <taxon>Agaricales</taxon>
        <taxon>Marasmiineae</taxon>
        <taxon>Omphalotaceae</taxon>
        <taxon>Collybiopsis</taxon>
        <taxon>Collybiopsis luxurians</taxon>
    </lineage>
</organism>
<feature type="transmembrane region" description="Helical" evidence="1">
    <location>
        <begin position="20"/>
        <end position="39"/>
    </location>
</feature>
<dbReference type="AlphaFoldDB" id="A0A0D0B5Z2"/>
<keyword evidence="1" id="KW-0472">Membrane</keyword>
<sequence length="238" mass="26421">MSLSITLRSTVMFSSRLNYCRTPAGVFIVLFALSIYIFRQKFIPGKFYIIATILFFALATSSVALDLVQRFSLPLETALHVSNSANSAGKEGGVISAINDLVSRLLADVELANTPLLLNLELKSTSHCSPDSSISRKLCYVLLDDDGKFGRDTKPSPLLIVWLGFMVKENDIETYHNIYVISGVAQNNVLTLLIVGRMWWYNYTMKNIFHGQPDRGSNINLLWPVLISGCCSQPCSSL</sequence>
<evidence type="ECO:0000313" key="2">
    <source>
        <dbReference type="EMBL" id="KIK58800.1"/>
    </source>
</evidence>
<feature type="transmembrane region" description="Helical" evidence="1">
    <location>
        <begin position="45"/>
        <end position="65"/>
    </location>
</feature>
<evidence type="ECO:0000313" key="3">
    <source>
        <dbReference type="Proteomes" id="UP000053593"/>
    </source>
</evidence>
<proteinExistence type="predicted"/>
<name>A0A0D0B5Z2_9AGAR</name>
<gene>
    <name evidence="2" type="ORF">GYMLUDRAFT_262350</name>
</gene>
<protein>
    <submittedName>
        <fullName evidence="2">Uncharacterized protein</fullName>
    </submittedName>
</protein>